<feature type="transmembrane region" description="Helical" evidence="1">
    <location>
        <begin position="33"/>
        <end position="50"/>
    </location>
</feature>
<organism evidence="3 4">
    <name type="scientific">Paenibacillus hemerocallicola</name>
    <dbReference type="NCBI Taxonomy" id="1172614"/>
    <lineage>
        <taxon>Bacteria</taxon>
        <taxon>Bacillati</taxon>
        <taxon>Bacillota</taxon>
        <taxon>Bacilli</taxon>
        <taxon>Bacillales</taxon>
        <taxon>Paenibacillaceae</taxon>
        <taxon>Paenibacillus</taxon>
    </lineage>
</organism>
<sequence length="155" mass="16619">MARFQHMLRLAIPGFGGFLAIWLAFGIGEATRLTLVMAPFGATCVLAFALPDSPLAQPRNIVGGHVLSTLIGLCVQTAAGTHAWSMALAVGLAIWIMQLTKTVHPPAGADPLVVMVSGADWSFLFSPVLLGSALIVLIAWGYHRLSKARYPKQWR</sequence>
<comment type="caution">
    <text evidence="3">The sequence shown here is derived from an EMBL/GenBank/DDBJ whole genome shotgun (WGS) entry which is preliminary data.</text>
</comment>
<dbReference type="Pfam" id="PF04982">
    <property type="entry name" value="TM_HPP"/>
    <property type="match status" value="1"/>
</dbReference>
<gene>
    <name evidence="3" type="ORF">FE784_31295</name>
</gene>
<keyword evidence="4" id="KW-1185">Reference proteome</keyword>
<evidence type="ECO:0000313" key="4">
    <source>
        <dbReference type="Proteomes" id="UP000307943"/>
    </source>
</evidence>
<feature type="domain" description="HPP transmembrane region" evidence="2">
    <location>
        <begin position="7"/>
        <end position="151"/>
    </location>
</feature>
<proteinExistence type="predicted"/>
<evidence type="ECO:0000313" key="3">
    <source>
        <dbReference type="EMBL" id="TNJ62277.1"/>
    </source>
</evidence>
<dbReference type="AlphaFoldDB" id="A0A5C4T1Y0"/>
<evidence type="ECO:0000256" key="1">
    <source>
        <dbReference type="SAM" id="Phobius"/>
    </source>
</evidence>
<keyword evidence="1" id="KW-1133">Transmembrane helix</keyword>
<keyword evidence="1" id="KW-0812">Transmembrane</keyword>
<feature type="transmembrane region" description="Helical" evidence="1">
    <location>
        <begin position="121"/>
        <end position="142"/>
    </location>
</feature>
<dbReference type="PANTHER" id="PTHR33741">
    <property type="entry name" value="TRANSMEMBRANE PROTEIN DDB_G0269096-RELATED"/>
    <property type="match status" value="1"/>
</dbReference>
<feature type="transmembrane region" description="Helical" evidence="1">
    <location>
        <begin position="7"/>
        <end position="27"/>
    </location>
</feature>
<name>A0A5C4T1Y0_9BACL</name>
<dbReference type="InterPro" id="IPR058581">
    <property type="entry name" value="TM_HPP"/>
</dbReference>
<dbReference type="PANTHER" id="PTHR33741:SF5">
    <property type="entry name" value="TRANSMEMBRANE PROTEIN DDB_G0269096-RELATED"/>
    <property type="match status" value="1"/>
</dbReference>
<dbReference type="RefSeq" id="WP_139606203.1">
    <property type="nucleotide sequence ID" value="NZ_VDCQ01000062.1"/>
</dbReference>
<protein>
    <submittedName>
        <fullName evidence="3">HPP family protein</fullName>
    </submittedName>
</protein>
<dbReference type="InterPro" id="IPR007065">
    <property type="entry name" value="HPP"/>
</dbReference>
<reference evidence="3 4" key="1">
    <citation type="submission" date="2019-05" db="EMBL/GenBank/DDBJ databases">
        <title>We sequenced the genome of Paenibacillus hemerocallicola KCTC 33185 for further insight into its adaptation and study the phylogeny of Paenibacillus.</title>
        <authorList>
            <person name="Narsing Rao M.P."/>
        </authorList>
    </citation>
    <scope>NUCLEOTIDE SEQUENCE [LARGE SCALE GENOMIC DNA]</scope>
    <source>
        <strain evidence="3 4">KCTC 33185</strain>
    </source>
</reference>
<evidence type="ECO:0000259" key="2">
    <source>
        <dbReference type="Pfam" id="PF04982"/>
    </source>
</evidence>
<accession>A0A5C4T1Y0</accession>
<dbReference type="OrthoDB" id="9811720at2"/>
<keyword evidence="1" id="KW-0472">Membrane</keyword>
<feature type="transmembrane region" description="Helical" evidence="1">
    <location>
        <begin position="70"/>
        <end position="96"/>
    </location>
</feature>
<dbReference type="EMBL" id="VDCQ01000062">
    <property type="protein sequence ID" value="TNJ62277.1"/>
    <property type="molecule type" value="Genomic_DNA"/>
</dbReference>
<dbReference type="Proteomes" id="UP000307943">
    <property type="component" value="Unassembled WGS sequence"/>
</dbReference>